<keyword evidence="3" id="KW-1185">Reference proteome</keyword>
<name>A0A4U0XDJ4_9PEZI</name>
<proteinExistence type="predicted"/>
<evidence type="ECO:0000313" key="3">
    <source>
        <dbReference type="Proteomes" id="UP000309340"/>
    </source>
</evidence>
<gene>
    <name evidence="2" type="ORF">B0A55_08891</name>
</gene>
<feature type="compositionally biased region" description="Low complexity" evidence="1">
    <location>
        <begin position="191"/>
        <end position="201"/>
    </location>
</feature>
<feature type="compositionally biased region" description="Low complexity" evidence="1">
    <location>
        <begin position="1"/>
        <end position="13"/>
    </location>
</feature>
<evidence type="ECO:0000256" key="1">
    <source>
        <dbReference type="SAM" id="MobiDB-lite"/>
    </source>
</evidence>
<dbReference type="AlphaFoldDB" id="A0A4U0XDJ4"/>
<sequence>MRFSGSSQRSTQQQRERRAAHAAGSLALQNRLRRQGYPLDEISGSFDLPPCPRVIINDGDLDFLDDSSLPPPRRPRLIIPDGALDSIQDSPPASPSYRGRSWHRASDGGSAAAAYGGGGSGYSGHSDTSDYDDQPTPSSSNQSDAGYDTEYRAPSWATTSTASELESYTNYGDRYPPPAQPEYTNYGDRNTTTTTTTTKTTANRRGGGEGRYRY</sequence>
<organism evidence="2 3">
    <name type="scientific">Friedmanniomyces simplex</name>
    <dbReference type="NCBI Taxonomy" id="329884"/>
    <lineage>
        <taxon>Eukaryota</taxon>
        <taxon>Fungi</taxon>
        <taxon>Dikarya</taxon>
        <taxon>Ascomycota</taxon>
        <taxon>Pezizomycotina</taxon>
        <taxon>Dothideomycetes</taxon>
        <taxon>Dothideomycetidae</taxon>
        <taxon>Mycosphaerellales</taxon>
        <taxon>Teratosphaeriaceae</taxon>
        <taxon>Friedmanniomyces</taxon>
    </lineage>
</organism>
<feature type="compositionally biased region" description="Polar residues" evidence="1">
    <location>
        <begin position="135"/>
        <end position="144"/>
    </location>
</feature>
<comment type="caution">
    <text evidence="2">The sequence shown here is derived from an EMBL/GenBank/DDBJ whole genome shotgun (WGS) entry which is preliminary data.</text>
</comment>
<protein>
    <submittedName>
        <fullName evidence="2">Uncharacterized protein</fullName>
    </submittedName>
</protein>
<feature type="compositionally biased region" description="Polar residues" evidence="1">
    <location>
        <begin position="156"/>
        <end position="170"/>
    </location>
</feature>
<dbReference type="Proteomes" id="UP000309340">
    <property type="component" value="Unassembled WGS sequence"/>
</dbReference>
<feature type="region of interest" description="Disordered" evidence="1">
    <location>
        <begin position="1"/>
        <end position="30"/>
    </location>
</feature>
<dbReference type="EMBL" id="NAJQ01000269">
    <property type="protein sequence ID" value="TKA73313.1"/>
    <property type="molecule type" value="Genomic_DNA"/>
</dbReference>
<accession>A0A4U0XDJ4</accession>
<feature type="region of interest" description="Disordered" evidence="1">
    <location>
        <begin position="66"/>
        <end position="214"/>
    </location>
</feature>
<evidence type="ECO:0000313" key="2">
    <source>
        <dbReference type="EMBL" id="TKA73313.1"/>
    </source>
</evidence>
<reference evidence="2 3" key="1">
    <citation type="submission" date="2017-03" db="EMBL/GenBank/DDBJ databases">
        <title>Genomes of endolithic fungi from Antarctica.</title>
        <authorList>
            <person name="Coleine C."/>
            <person name="Masonjones S."/>
            <person name="Stajich J.E."/>
        </authorList>
    </citation>
    <scope>NUCLEOTIDE SEQUENCE [LARGE SCALE GENOMIC DNA]</scope>
    <source>
        <strain evidence="2 3">CCFEE 5184</strain>
    </source>
</reference>